<gene>
    <name evidence="2" type="ORF">PBRA_003532</name>
</gene>
<accession>A0A0G4J8L4</accession>
<sequence length="469" mass="50832">MGLPARSLSAFIVVVICAVAKSVLIVHNGNGTIAFTILSAHFAAANSSFSVTAPPHFVSAADQIANTFPDTVANHIVFVDNSVSLGFVKLAQACQAVHCAGIVSADATYVLTNYQLSWSYRQHTTPFTNVPIVGIAPTVIPRLQGCMASDPTTTITITSDSAHPFSAFLLLPFVNVAYTAAFLINIALFLYALNLLIAFLVDGRGRLRRMPVLAGIVLVVQIVASAVRAMNFYDNAFAKGQTFPYFWWRTGQTVYIGLHYLTTATLAIVMYQTYMASRTGAKMGNCRKYAFSICIISIYAASGYDFVSTIISAYTEIEDRTMAAGEVLYIVLALPILITFIVYGSRVSALLTSNASKFGQDALMKRRLRFARRTLASGVVGIAMTAIIIVDAFVYILYPSANLIGSYSTCIGFNLMTLDDFLYVAAFNAPQNDSLNMVDVIWRHCRHCCGSPNLRAVVPVTSSPNPQKA</sequence>
<keyword evidence="1" id="KW-0472">Membrane</keyword>
<evidence type="ECO:0000313" key="3">
    <source>
        <dbReference type="Proteomes" id="UP000039324"/>
    </source>
</evidence>
<reference evidence="2 3" key="1">
    <citation type="submission" date="2015-02" db="EMBL/GenBank/DDBJ databases">
        <authorList>
            <person name="Chooi Y.-H."/>
        </authorList>
    </citation>
    <scope>NUCLEOTIDE SEQUENCE [LARGE SCALE GENOMIC DNA]</scope>
    <source>
        <strain evidence="2">E3</strain>
    </source>
</reference>
<feature type="transmembrane region" description="Helical" evidence="1">
    <location>
        <begin position="253"/>
        <end position="277"/>
    </location>
</feature>
<proteinExistence type="predicted"/>
<evidence type="ECO:0000313" key="2">
    <source>
        <dbReference type="EMBL" id="CEP03925.1"/>
    </source>
</evidence>
<keyword evidence="1" id="KW-1133">Transmembrane helix</keyword>
<dbReference type="EMBL" id="CDSF01000155">
    <property type="protein sequence ID" value="CEP03925.1"/>
    <property type="molecule type" value="Genomic_DNA"/>
</dbReference>
<feature type="transmembrane region" description="Helical" evidence="1">
    <location>
        <begin position="289"/>
        <end position="315"/>
    </location>
</feature>
<feature type="transmembrane region" description="Helical" evidence="1">
    <location>
        <begin position="327"/>
        <end position="353"/>
    </location>
</feature>
<feature type="transmembrane region" description="Helical" evidence="1">
    <location>
        <begin position="176"/>
        <end position="200"/>
    </location>
</feature>
<protein>
    <submittedName>
        <fullName evidence="2">Uncharacterized protein</fullName>
    </submittedName>
</protein>
<organism evidence="2 3">
    <name type="scientific">Plasmodiophora brassicae</name>
    <name type="common">Clubroot disease agent</name>
    <dbReference type="NCBI Taxonomy" id="37360"/>
    <lineage>
        <taxon>Eukaryota</taxon>
        <taxon>Sar</taxon>
        <taxon>Rhizaria</taxon>
        <taxon>Endomyxa</taxon>
        <taxon>Phytomyxea</taxon>
        <taxon>Plasmodiophorida</taxon>
        <taxon>Plasmodiophoridae</taxon>
        <taxon>Plasmodiophora</taxon>
    </lineage>
</organism>
<feature type="transmembrane region" description="Helical" evidence="1">
    <location>
        <begin position="374"/>
        <end position="398"/>
    </location>
</feature>
<name>A0A0G4J8L4_PLABS</name>
<dbReference type="AlphaFoldDB" id="A0A0G4J8L4"/>
<feature type="transmembrane region" description="Helical" evidence="1">
    <location>
        <begin position="212"/>
        <end position="233"/>
    </location>
</feature>
<keyword evidence="3" id="KW-1185">Reference proteome</keyword>
<keyword evidence="1" id="KW-0812">Transmembrane</keyword>
<dbReference type="Proteomes" id="UP000039324">
    <property type="component" value="Unassembled WGS sequence"/>
</dbReference>
<evidence type="ECO:0000256" key="1">
    <source>
        <dbReference type="SAM" id="Phobius"/>
    </source>
</evidence>